<dbReference type="GO" id="GO:0003676">
    <property type="term" value="F:nucleic acid binding"/>
    <property type="evidence" value="ECO:0007669"/>
    <property type="project" value="InterPro"/>
</dbReference>
<proteinExistence type="predicted"/>
<dbReference type="Proteomes" id="UP001138751">
    <property type="component" value="Unassembled WGS sequence"/>
</dbReference>
<dbReference type="EMBL" id="JAAEDM010000003">
    <property type="protein sequence ID" value="MBR0669948.1"/>
    <property type="molecule type" value="Genomic_DNA"/>
</dbReference>
<keyword evidence="3" id="KW-1185">Reference proteome</keyword>
<keyword evidence="2" id="KW-0378">Hydrolase</keyword>
<dbReference type="InterPro" id="IPR002711">
    <property type="entry name" value="HNH"/>
</dbReference>
<dbReference type="AlphaFoldDB" id="A0A9X9WS19"/>
<reference evidence="2" key="1">
    <citation type="submission" date="2020-01" db="EMBL/GenBank/DDBJ databases">
        <authorList>
            <person name="Rat A."/>
        </authorList>
    </citation>
    <scope>NUCLEOTIDE SEQUENCE</scope>
    <source>
        <strain evidence="2">LMG 31231</strain>
    </source>
</reference>
<dbReference type="Pfam" id="PF01844">
    <property type="entry name" value="HNH"/>
    <property type="match status" value="1"/>
</dbReference>
<sequence length="102" mass="11256">MARLRMLSTRIARHDTRTALPPPKQPDPHYASTAHRDWRAAVLTRAGHACQRCGRRGVRLYADHIVEMRDGGAALDVTNGQTLCGACHTTKTVAVRAARMAR</sequence>
<keyword evidence="2" id="KW-0255">Endonuclease</keyword>
<protein>
    <submittedName>
        <fullName evidence="2">HNH endonuclease</fullName>
    </submittedName>
</protein>
<feature type="domain" description="HNH nuclease" evidence="1">
    <location>
        <begin position="37"/>
        <end position="89"/>
    </location>
</feature>
<accession>A0A9X9WS19</accession>
<dbReference type="Gene3D" id="1.10.30.50">
    <property type="match status" value="1"/>
</dbReference>
<reference evidence="2" key="2">
    <citation type="journal article" date="2021" name="Syst. Appl. Microbiol.">
        <title>Roseomonas hellenica sp. nov., isolated from roots of wild-growing Alkanna tinctoria.</title>
        <authorList>
            <person name="Rat A."/>
            <person name="Naranjo H.D."/>
            <person name="Lebbe L."/>
            <person name="Cnockaert M."/>
            <person name="Krigas N."/>
            <person name="Grigoriadou K."/>
            <person name="Maloupa E."/>
            <person name="Willems A."/>
        </authorList>
    </citation>
    <scope>NUCLEOTIDE SEQUENCE</scope>
    <source>
        <strain evidence="2">LMG 31231</strain>
    </source>
</reference>
<evidence type="ECO:0000259" key="1">
    <source>
        <dbReference type="SMART" id="SM00507"/>
    </source>
</evidence>
<dbReference type="CDD" id="cd00085">
    <property type="entry name" value="HNHc"/>
    <property type="match status" value="1"/>
</dbReference>
<gene>
    <name evidence="2" type="ORF">GXW76_02070</name>
</gene>
<organism evidence="2 3">
    <name type="scientific">Neoroseomonas soli</name>
    <dbReference type="NCBI Taxonomy" id="1081025"/>
    <lineage>
        <taxon>Bacteria</taxon>
        <taxon>Pseudomonadati</taxon>
        <taxon>Pseudomonadota</taxon>
        <taxon>Alphaproteobacteria</taxon>
        <taxon>Acetobacterales</taxon>
        <taxon>Acetobacteraceae</taxon>
        <taxon>Neoroseomonas</taxon>
    </lineage>
</organism>
<name>A0A9X9WS19_9PROT</name>
<evidence type="ECO:0000313" key="2">
    <source>
        <dbReference type="EMBL" id="MBR0669948.1"/>
    </source>
</evidence>
<dbReference type="InterPro" id="IPR003615">
    <property type="entry name" value="HNH_nuc"/>
</dbReference>
<keyword evidence="2" id="KW-0540">Nuclease</keyword>
<dbReference type="GO" id="GO:0008270">
    <property type="term" value="F:zinc ion binding"/>
    <property type="evidence" value="ECO:0007669"/>
    <property type="project" value="InterPro"/>
</dbReference>
<evidence type="ECO:0000313" key="3">
    <source>
        <dbReference type="Proteomes" id="UP001138751"/>
    </source>
</evidence>
<comment type="caution">
    <text evidence="2">The sequence shown here is derived from an EMBL/GenBank/DDBJ whole genome shotgun (WGS) entry which is preliminary data.</text>
</comment>
<dbReference type="SMART" id="SM00507">
    <property type="entry name" value="HNHc"/>
    <property type="match status" value="1"/>
</dbReference>
<dbReference type="GO" id="GO:0004519">
    <property type="term" value="F:endonuclease activity"/>
    <property type="evidence" value="ECO:0007669"/>
    <property type="project" value="UniProtKB-KW"/>
</dbReference>